<sequence>MTDNKQKRYEEEFRASAVKMDIEKGGVISEVSKSLDISEPALRLWVADVKEPEGSENFIIEFRKIISVFREMTPGVQIFTSLPNSIKSVKINSYSW</sequence>
<dbReference type="Gene3D" id="1.10.10.10">
    <property type="entry name" value="Winged helix-like DNA-binding domain superfamily/Winged helix DNA-binding domain"/>
    <property type="match status" value="1"/>
</dbReference>
<dbReference type="InterPro" id="IPR009057">
    <property type="entry name" value="Homeodomain-like_sf"/>
</dbReference>
<dbReference type="Pfam" id="PF01527">
    <property type="entry name" value="HTH_Tnp_1"/>
    <property type="match status" value="1"/>
</dbReference>
<accession>A0ABW8SUW9</accession>
<name>A0ABW8SUW9_9CLOT</name>
<gene>
    <name evidence="1" type="ORF">ACJDU8_21910</name>
</gene>
<dbReference type="EMBL" id="JBJHZX010000050">
    <property type="protein sequence ID" value="MFL0198195.1"/>
    <property type="molecule type" value="Genomic_DNA"/>
</dbReference>
<dbReference type="Proteomes" id="UP001623660">
    <property type="component" value="Unassembled WGS sequence"/>
</dbReference>
<evidence type="ECO:0000313" key="2">
    <source>
        <dbReference type="Proteomes" id="UP001623660"/>
    </source>
</evidence>
<protein>
    <submittedName>
        <fullName evidence="1">Transposase</fullName>
    </submittedName>
</protein>
<evidence type="ECO:0000313" key="1">
    <source>
        <dbReference type="EMBL" id="MFL0198195.1"/>
    </source>
</evidence>
<dbReference type="InterPro" id="IPR002514">
    <property type="entry name" value="Transposase_8"/>
</dbReference>
<dbReference type="SUPFAM" id="SSF46689">
    <property type="entry name" value="Homeodomain-like"/>
    <property type="match status" value="1"/>
</dbReference>
<dbReference type="InterPro" id="IPR036388">
    <property type="entry name" value="WH-like_DNA-bd_sf"/>
</dbReference>
<organism evidence="1 2">
    <name type="scientific">Candidatus Clostridium eludens</name>
    <dbReference type="NCBI Taxonomy" id="3381663"/>
    <lineage>
        <taxon>Bacteria</taxon>
        <taxon>Bacillati</taxon>
        <taxon>Bacillota</taxon>
        <taxon>Clostridia</taxon>
        <taxon>Eubacteriales</taxon>
        <taxon>Clostridiaceae</taxon>
        <taxon>Clostridium</taxon>
    </lineage>
</organism>
<dbReference type="RefSeq" id="WP_406794304.1">
    <property type="nucleotide sequence ID" value="NZ_JBJHZX010000050.1"/>
</dbReference>
<comment type="caution">
    <text evidence="1">The sequence shown here is derived from an EMBL/GenBank/DDBJ whole genome shotgun (WGS) entry which is preliminary data.</text>
</comment>
<keyword evidence="2" id="KW-1185">Reference proteome</keyword>
<reference evidence="1 2" key="1">
    <citation type="submission" date="2024-11" db="EMBL/GenBank/DDBJ databases">
        <authorList>
            <person name="Heng Y.C."/>
            <person name="Lim A.C.H."/>
            <person name="Lee J.K.Y."/>
            <person name="Kittelmann S."/>
        </authorList>
    </citation>
    <scope>NUCLEOTIDE SEQUENCE [LARGE SCALE GENOMIC DNA]</scope>
    <source>
        <strain evidence="1 2">WILCCON 0269</strain>
    </source>
</reference>
<proteinExistence type="predicted"/>